<dbReference type="AlphaFoldDB" id="A0A4Z2IQS8"/>
<comment type="caution">
    <text evidence="2">The sequence shown here is derived from an EMBL/GenBank/DDBJ whole genome shotgun (WGS) entry which is preliminary data.</text>
</comment>
<dbReference type="EMBL" id="SRLO01000056">
    <property type="protein sequence ID" value="TNN80181.1"/>
    <property type="molecule type" value="Genomic_DNA"/>
</dbReference>
<reference evidence="2 3" key="1">
    <citation type="submission" date="2019-03" db="EMBL/GenBank/DDBJ databases">
        <title>First draft genome of Liparis tanakae, snailfish: a comprehensive survey of snailfish specific genes.</title>
        <authorList>
            <person name="Kim W."/>
            <person name="Song I."/>
            <person name="Jeong J.-H."/>
            <person name="Kim D."/>
            <person name="Kim S."/>
            <person name="Ryu S."/>
            <person name="Song J.Y."/>
            <person name="Lee S.K."/>
        </authorList>
    </citation>
    <scope>NUCLEOTIDE SEQUENCE [LARGE SCALE GENOMIC DNA]</scope>
    <source>
        <tissue evidence="2">Muscle</tissue>
    </source>
</reference>
<gene>
    <name evidence="2" type="ORF">EYF80_009506</name>
</gene>
<sequence>MPKPCERGAEGRRRRGKEERDEEEKEKGMQVKGGAHGEGRGGVGGREGGGVLALGDDTNNSAPWQFGTPPPISATAAAVAATAPV</sequence>
<feature type="compositionally biased region" description="Gly residues" evidence="1">
    <location>
        <begin position="40"/>
        <end position="52"/>
    </location>
</feature>
<evidence type="ECO:0000313" key="2">
    <source>
        <dbReference type="EMBL" id="TNN80181.1"/>
    </source>
</evidence>
<name>A0A4Z2IQS8_9TELE</name>
<dbReference type="Proteomes" id="UP000314294">
    <property type="component" value="Unassembled WGS sequence"/>
</dbReference>
<proteinExistence type="predicted"/>
<evidence type="ECO:0000313" key="3">
    <source>
        <dbReference type="Proteomes" id="UP000314294"/>
    </source>
</evidence>
<protein>
    <submittedName>
        <fullName evidence="2">Uncharacterized protein</fullName>
    </submittedName>
</protein>
<feature type="region of interest" description="Disordered" evidence="1">
    <location>
        <begin position="1"/>
        <end position="72"/>
    </location>
</feature>
<accession>A0A4Z2IQS8</accession>
<organism evidence="2 3">
    <name type="scientific">Liparis tanakae</name>
    <name type="common">Tanaka's snailfish</name>
    <dbReference type="NCBI Taxonomy" id="230148"/>
    <lineage>
        <taxon>Eukaryota</taxon>
        <taxon>Metazoa</taxon>
        <taxon>Chordata</taxon>
        <taxon>Craniata</taxon>
        <taxon>Vertebrata</taxon>
        <taxon>Euteleostomi</taxon>
        <taxon>Actinopterygii</taxon>
        <taxon>Neopterygii</taxon>
        <taxon>Teleostei</taxon>
        <taxon>Neoteleostei</taxon>
        <taxon>Acanthomorphata</taxon>
        <taxon>Eupercaria</taxon>
        <taxon>Perciformes</taxon>
        <taxon>Cottioidei</taxon>
        <taxon>Cottales</taxon>
        <taxon>Liparidae</taxon>
        <taxon>Liparis</taxon>
    </lineage>
</organism>
<feature type="compositionally biased region" description="Basic and acidic residues" evidence="1">
    <location>
        <begin position="1"/>
        <end position="39"/>
    </location>
</feature>
<evidence type="ECO:0000256" key="1">
    <source>
        <dbReference type="SAM" id="MobiDB-lite"/>
    </source>
</evidence>
<keyword evidence="3" id="KW-1185">Reference proteome</keyword>